<comment type="caution">
    <text evidence="5">The sequence shown here is derived from an EMBL/GenBank/DDBJ whole genome shotgun (WGS) entry which is preliminary data.</text>
</comment>
<keyword evidence="6" id="KW-1185">Reference proteome</keyword>
<dbReference type="GO" id="GO:0003677">
    <property type="term" value="F:DNA binding"/>
    <property type="evidence" value="ECO:0007669"/>
    <property type="project" value="UniProtKB-KW"/>
</dbReference>
<dbReference type="PANTHER" id="PTHR43537">
    <property type="entry name" value="TRANSCRIPTIONAL REGULATOR, GNTR FAMILY"/>
    <property type="match status" value="1"/>
</dbReference>
<dbReference type="InterPro" id="IPR000524">
    <property type="entry name" value="Tscrpt_reg_HTH_GntR"/>
</dbReference>
<dbReference type="Gene3D" id="1.20.120.530">
    <property type="entry name" value="GntR ligand-binding domain-like"/>
    <property type="match status" value="1"/>
</dbReference>
<gene>
    <name evidence="5" type="ORF">FHU28_003259</name>
</gene>
<feature type="domain" description="HTH gntR-type" evidence="4">
    <location>
        <begin position="1"/>
        <end position="66"/>
    </location>
</feature>
<dbReference type="SMART" id="SM00895">
    <property type="entry name" value="FCD"/>
    <property type="match status" value="1"/>
</dbReference>
<evidence type="ECO:0000256" key="3">
    <source>
        <dbReference type="ARBA" id="ARBA00023163"/>
    </source>
</evidence>
<keyword evidence="1" id="KW-0805">Transcription regulation</keyword>
<evidence type="ECO:0000313" key="6">
    <source>
        <dbReference type="Proteomes" id="UP000618986"/>
    </source>
</evidence>
<proteinExistence type="predicted"/>
<dbReference type="SUPFAM" id="SSF46785">
    <property type="entry name" value="Winged helix' DNA-binding domain"/>
    <property type="match status" value="1"/>
</dbReference>
<evidence type="ECO:0000256" key="1">
    <source>
        <dbReference type="ARBA" id="ARBA00023015"/>
    </source>
</evidence>
<dbReference type="InterPro" id="IPR036390">
    <property type="entry name" value="WH_DNA-bd_sf"/>
</dbReference>
<keyword evidence="2 5" id="KW-0238">DNA-binding</keyword>
<name>A0ABR6MFL2_MICEC</name>
<dbReference type="PANTHER" id="PTHR43537:SF5">
    <property type="entry name" value="UXU OPERON TRANSCRIPTIONAL REGULATOR"/>
    <property type="match status" value="1"/>
</dbReference>
<dbReference type="EMBL" id="JACHJC010000001">
    <property type="protein sequence ID" value="MBB5113420.1"/>
    <property type="molecule type" value="Genomic_DNA"/>
</dbReference>
<protein>
    <submittedName>
        <fullName evidence="5">DNA-binding GntR family transcriptional regulator</fullName>
    </submittedName>
</protein>
<dbReference type="InterPro" id="IPR036388">
    <property type="entry name" value="WH-like_DNA-bd_sf"/>
</dbReference>
<evidence type="ECO:0000313" key="5">
    <source>
        <dbReference type="EMBL" id="MBB5113420.1"/>
    </source>
</evidence>
<dbReference type="SMART" id="SM00345">
    <property type="entry name" value="HTH_GNTR"/>
    <property type="match status" value="1"/>
</dbReference>
<dbReference type="PROSITE" id="PS50949">
    <property type="entry name" value="HTH_GNTR"/>
    <property type="match status" value="1"/>
</dbReference>
<sequence>MGTQIAAALRQDIFFGRLLPGTRLSQQELCEHFGTSRMPVRDALRELVYDGLLELDGGRHTVVAPLNKADLRDSFLIEGMLNGLAARRAIEFATEADYAVLEDLHRRMESYHENSERTNLADLNWQFHRHINKLSGSRKLMAAIRVVSLNVPRDYLLEVPQWRKRSNADHEGILAAMRAGDGERVEHMMTDHLVSSAEGLIEYLTSKGVRLT</sequence>
<reference evidence="5 6" key="1">
    <citation type="submission" date="2020-08" db="EMBL/GenBank/DDBJ databases">
        <title>Sequencing the genomes of 1000 actinobacteria strains.</title>
        <authorList>
            <person name="Klenk H.-P."/>
        </authorList>
    </citation>
    <scope>NUCLEOTIDE SEQUENCE [LARGE SCALE GENOMIC DNA]</scope>
    <source>
        <strain evidence="5 6">DSM 43036</strain>
    </source>
</reference>
<dbReference type="Pfam" id="PF00392">
    <property type="entry name" value="GntR"/>
    <property type="match status" value="1"/>
</dbReference>
<dbReference type="Gene3D" id="1.10.10.10">
    <property type="entry name" value="Winged helix-like DNA-binding domain superfamily/Winged helix DNA-binding domain"/>
    <property type="match status" value="1"/>
</dbReference>
<keyword evidence="3" id="KW-0804">Transcription</keyword>
<dbReference type="GeneID" id="300293824"/>
<dbReference type="Proteomes" id="UP000618986">
    <property type="component" value="Unassembled WGS sequence"/>
</dbReference>
<dbReference type="SUPFAM" id="SSF48008">
    <property type="entry name" value="GntR ligand-binding domain-like"/>
    <property type="match status" value="1"/>
</dbReference>
<dbReference type="InterPro" id="IPR011711">
    <property type="entry name" value="GntR_C"/>
</dbReference>
<dbReference type="RefSeq" id="WP_221453221.1">
    <property type="nucleotide sequence ID" value="NZ_JACHJC010000001.1"/>
</dbReference>
<dbReference type="InterPro" id="IPR008920">
    <property type="entry name" value="TF_FadR/GntR_C"/>
</dbReference>
<dbReference type="PRINTS" id="PR00035">
    <property type="entry name" value="HTHGNTR"/>
</dbReference>
<evidence type="ECO:0000256" key="2">
    <source>
        <dbReference type="ARBA" id="ARBA00023125"/>
    </source>
</evidence>
<dbReference type="Pfam" id="PF07729">
    <property type="entry name" value="FCD"/>
    <property type="match status" value="1"/>
</dbReference>
<evidence type="ECO:0000259" key="4">
    <source>
        <dbReference type="PROSITE" id="PS50949"/>
    </source>
</evidence>
<dbReference type="CDD" id="cd07377">
    <property type="entry name" value="WHTH_GntR"/>
    <property type="match status" value="1"/>
</dbReference>
<organism evidence="5 6">
    <name type="scientific">Micromonospora echinospora</name>
    <name type="common">Micromonospora purpurea</name>
    <dbReference type="NCBI Taxonomy" id="1877"/>
    <lineage>
        <taxon>Bacteria</taxon>
        <taxon>Bacillati</taxon>
        <taxon>Actinomycetota</taxon>
        <taxon>Actinomycetes</taxon>
        <taxon>Micromonosporales</taxon>
        <taxon>Micromonosporaceae</taxon>
        <taxon>Micromonospora</taxon>
    </lineage>
</organism>
<accession>A0ABR6MFL2</accession>